<feature type="domain" description="E3 UFM1-protein ligase 1-like N-terminal" evidence="5">
    <location>
        <begin position="6"/>
        <end position="198"/>
    </location>
</feature>
<sequence>MADWEEVKRLAADFQLAQLTSTKQKLSERNVIEIVAKLVEQKLIEVIHTLDGKEYLTYQELAKEIQDELFVHGGRINLVDLQQILNVDFRHIEDKVTEMVKQDKSLMLVLGQLVDKSYLDSMAEEVNDKLQDKGYLTMVDITKQYDLPADFVSSHIRERIGKIIKGKLDSQDRDVIYTAAFVTRMKCQIRGALSAVTRSYLDSMAEEVNDKLQDKGYLTMVDITKQYDLPADFVSSHIRERIGKIIKGKLDSQDRDVIYTAAFVTRMKCQIRGALSAVTRPTTVAVVMQRYGFQERLFFSILEEMVHTGQLKGSLVGRQEKMMYIPDIYTRAQNEWVDSFYRQNGYLEYDTLIRLGISDPKTFIKKHFKSEPIVYLKRVCVGSGLIDQTEASIEEAMSTDGYADVTPFLPSIFSEEDCHLLLQECVKKQTDAIICCDTIVTSQKYISKWKQPFASLVQKKAEKDARSNPQLFLGMEKKGGGASKSSMLDDGSKEDRRDQRKKKQAGSTKSGGGTQGREVKMKSTKKKYMKGKGDQGGDSDEEEVSKSRGAEIQFMSVEEMVEELKQQPELRDCPEDFITEIATQIHRPLSREYQEKAVEVLRSTAVQGSGSGKRKTHSDLQERLSGLWTNVLLFEKGAKLFPEETEAILTKHLLKTVCSDITNIVVNVLGHEHMLSNSEEEENFTPESRLKMIGKLPESVQQIVAKLNISLNGKSLEDFYKQLEALCGPQHLGILLRKPDKRKERQLIFNHRQALLEQLSQETDAAMLLHLSVVVLFQTFTSNIVHAPGKCVPQIITFLKQYLPPEQHDLLTRMQDLVIQQMKLQSEDKDGSEVMAEMDKLKPQVVDMATKTKKTSPKQEEEK</sequence>
<dbReference type="InParanoid" id="K1QBJ7"/>
<dbReference type="InterPro" id="IPR056580">
    <property type="entry name" value="Ufl1_dom"/>
</dbReference>
<gene>
    <name evidence="8" type="ORF">CGI_10010625</name>
</gene>
<feature type="domain" description="E3 UFM1-protein ligase 1-like" evidence="6">
    <location>
        <begin position="617"/>
        <end position="739"/>
    </location>
</feature>
<dbReference type="GO" id="GO:0005789">
    <property type="term" value="C:endoplasmic reticulum membrane"/>
    <property type="evidence" value="ECO:0007669"/>
    <property type="project" value="TreeGrafter"/>
</dbReference>
<evidence type="ECO:0000259" key="7">
    <source>
        <dbReference type="Pfam" id="PF25041"/>
    </source>
</evidence>
<evidence type="ECO:0000256" key="3">
    <source>
        <dbReference type="ARBA" id="ARBA00022786"/>
    </source>
</evidence>
<protein>
    <recommendedName>
        <fullName evidence="9">E3 UFM1-protein ligase 1</fullName>
    </recommendedName>
</protein>
<dbReference type="AlphaFoldDB" id="K1QBJ7"/>
<evidence type="ECO:0000313" key="8">
    <source>
        <dbReference type="EMBL" id="EKC18901.1"/>
    </source>
</evidence>
<dbReference type="InterPro" id="IPR056761">
    <property type="entry name" value="Ufl1-like_C"/>
</dbReference>
<evidence type="ECO:0000259" key="5">
    <source>
        <dbReference type="Pfam" id="PF09743"/>
    </source>
</evidence>
<dbReference type="GO" id="GO:1990592">
    <property type="term" value="P:protein K69-linked ufmylation"/>
    <property type="evidence" value="ECO:0007669"/>
    <property type="project" value="TreeGrafter"/>
</dbReference>
<dbReference type="EMBL" id="JH816826">
    <property type="protein sequence ID" value="EKC18901.1"/>
    <property type="molecule type" value="Genomic_DNA"/>
</dbReference>
<dbReference type="InterPro" id="IPR056579">
    <property type="entry name" value="Ufl1_N"/>
</dbReference>
<keyword evidence="2" id="KW-0808">Transferase</keyword>
<dbReference type="Pfam" id="PF25870">
    <property type="entry name" value="WHD_UFL1_5th"/>
    <property type="match status" value="1"/>
</dbReference>
<evidence type="ECO:0000256" key="2">
    <source>
        <dbReference type="ARBA" id="ARBA00022679"/>
    </source>
</evidence>
<evidence type="ECO:0000259" key="6">
    <source>
        <dbReference type="Pfam" id="PF23659"/>
    </source>
</evidence>
<dbReference type="GO" id="GO:0061666">
    <property type="term" value="F:UFM1 ligase activity"/>
    <property type="evidence" value="ECO:0007669"/>
    <property type="project" value="InterPro"/>
</dbReference>
<name>K1QBJ7_MAGGI</name>
<dbReference type="PANTHER" id="PTHR31057">
    <property type="entry name" value="E3 UFM1-PROTEIN LIGASE 1"/>
    <property type="match status" value="1"/>
</dbReference>
<dbReference type="PANTHER" id="PTHR31057:SF0">
    <property type="entry name" value="E3 UFM1-PROTEIN LIGASE 1"/>
    <property type="match status" value="1"/>
</dbReference>
<feature type="domain" description="E3 UFM1-protein ligase-like C-terminal" evidence="7">
    <location>
        <begin position="744"/>
        <end position="851"/>
    </location>
</feature>
<comment type="similarity">
    <text evidence="1">Belongs to the UFL1 family.</text>
</comment>
<feature type="region of interest" description="Disordered" evidence="4">
    <location>
        <begin position="839"/>
        <end position="863"/>
    </location>
</feature>
<evidence type="ECO:0008006" key="9">
    <source>
        <dbReference type="Google" id="ProtNLM"/>
    </source>
</evidence>
<dbReference type="GO" id="GO:0032434">
    <property type="term" value="P:regulation of proteasomal ubiquitin-dependent protein catabolic process"/>
    <property type="evidence" value="ECO:0007669"/>
    <property type="project" value="TreeGrafter"/>
</dbReference>
<feature type="region of interest" description="Disordered" evidence="4">
    <location>
        <begin position="467"/>
        <end position="550"/>
    </location>
</feature>
<dbReference type="Pfam" id="PF23659">
    <property type="entry name" value="UFL1"/>
    <property type="match status" value="1"/>
</dbReference>
<dbReference type="HOGENOM" id="CLU_012417_1_1_1"/>
<dbReference type="Pfam" id="PF09743">
    <property type="entry name" value="E3_UFM1_ligase"/>
    <property type="match status" value="1"/>
</dbReference>
<organism evidence="8">
    <name type="scientific">Magallana gigas</name>
    <name type="common">Pacific oyster</name>
    <name type="synonym">Crassostrea gigas</name>
    <dbReference type="NCBI Taxonomy" id="29159"/>
    <lineage>
        <taxon>Eukaryota</taxon>
        <taxon>Metazoa</taxon>
        <taxon>Spiralia</taxon>
        <taxon>Lophotrochozoa</taxon>
        <taxon>Mollusca</taxon>
        <taxon>Bivalvia</taxon>
        <taxon>Autobranchia</taxon>
        <taxon>Pteriomorphia</taxon>
        <taxon>Ostreida</taxon>
        <taxon>Ostreoidea</taxon>
        <taxon>Ostreidae</taxon>
        <taxon>Magallana</taxon>
    </lineage>
</organism>
<dbReference type="InterPro" id="IPR018611">
    <property type="entry name" value="Ufl1"/>
</dbReference>
<dbReference type="FunCoup" id="K1QBJ7">
    <property type="interactions" value="2013"/>
</dbReference>
<dbReference type="Pfam" id="PF25041">
    <property type="entry name" value="UFL1_C"/>
    <property type="match status" value="1"/>
</dbReference>
<evidence type="ECO:0000256" key="1">
    <source>
        <dbReference type="ARBA" id="ARBA00010789"/>
    </source>
</evidence>
<accession>K1QBJ7</accession>
<evidence type="ECO:0000256" key="4">
    <source>
        <dbReference type="SAM" id="MobiDB-lite"/>
    </source>
</evidence>
<keyword evidence="3" id="KW-0833">Ubl conjugation pathway</keyword>
<reference evidence="8" key="1">
    <citation type="journal article" date="2012" name="Nature">
        <title>The oyster genome reveals stress adaptation and complexity of shell formation.</title>
        <authorList>
            <person name="Zhang G."/>
            <person name="Fang X."/>
            <person name="Guo X."/>
            <person name="Li L."/>
            <person name="Luo R."/>
            <person name="Xu F."/>
            <person name="Yang P."/>
            <person name="Zhang L."/>
            <person name="Wang X."/>
            <person name="Qi H."/>
            <person name="Xiong Z."/>
            <person name="Que H."/>
            <person name="Xie Y."/>
            <person name="Holland P.W."/>
            <person name="Paps J."/>
            <person name="Zhu Y."/>
            <person name="Wu F."/>
            <person name="Chen Y."/>
            <person name="Wang J."/>
            <person name="Peng C."/>
            <person name="Meng J."/>
            <person name="Yang L."/>
            <person name="Liu J."/>
            <person name="Wen B."/>
            <person name="Zhang N."/>
            <person name="Huang Z."/>
            <person name="Zhu Q."/>
            <person name="Feng Y."/>
            <person name="Mount A."/>
            <person name="Hedgecock D."/>
            <person name="Xu Z."/>
            <person name="Liu Y."/>
            <person name="Domazet-Loso T."/>
            <person name="Du Y."/>
            <person name="Sun X."/>
            <person name="Zhang S."/>
            <person name="Liu B."/>
            <person name="Cheng P."/>
            <person name="Jiang X."/>
            <person name="Li J."/>
            <person name="Fan D."/>
            <person name="Wang W."/>
            <person name="Fu W."/>
            <person name="Wang T."/>
            <person name="Wang B."/>
            <person name="Zhang J."/>
            <person name="Peng Z."/>
            <person name="Li Y."/>
            <person name="Li N."/>
            <person name="Wang J."/>
            <person name="Chen M."/>
            <person name="He Y."/>
            <person name="Tan F."/>
            <person name="Song X."/>
            <person name="Zheng Q."/>
            <person name="Huang R."/>
            <person name="Yang H."/>
            <person name="Du X."/>
            <person name="Chen L."/>
            <person name="Yang M."/>
            <person name="Gaffney P.M."/>
            <person name="Wang S."/>
            <person name="Luo L."/>
            <person name="She Z."/>
            <person name="Ming Y."/>
            <person name="Huang W."/>
            <person name="Zhang S."/>
            <person name="Huang B."/>
            <person name="Zhang Y."/>
            <person name="Qu T."/>
            <person name="Ni P."/>
            <person name="Miao G."/>
            <person name="Wang J."/>
            <person name="Wang Q."/>
            <person name="Steinberg C.E."/>
            <person name="Wang H."/>
            <person name="Li N."/>
            <person name="Qian L."/>
            <person name="Zhang G."/>
            <person name="Li Y."/>
            <person name="Yang H."/>
            <person name="Liu X."/>
            <person name="Wang J."/>
            <person name="Yin Y."/>
            <person name="Wang J."/>
        </authorList>
    </citation>
    <scope>NUCLEOTIDE SEQUENCE [LARGE SCALE GENOMIC DNA]</scope>
    <source>
        <strain evidence="8">05x7-T-G4-1.051#20</strain>
    </source>
</reference>
<proteinExistence type="inferred from homology"/>
<dbReference type="GO" id="GO:0034976">
    <property type="term" value="P:response to endoplasmic reticulum stress"/>
    <property type="evidence" value="ECO:0007669"/>
    <property type="project" value="TreeGrafter"/>
</dbReference>